<dbReference type="PANTHER" id="PTHR11129">
    <property type="entry name" value="PROTEIN FARNESYLTRANSFERASE ALPHA SUBUNIT/RAB GERANYLGERANYL TRANSFERASE ALPHA SUBUNIT"/>
    <property type="match status" value="1"/>
</dbReference>
<dbReference type="PANTHER" id="PTHR11129:SF1">
    <property type="entry name" value="PROTEIN FARNESYLTRANSFERASE_GERANYLGERANYLTRANSFERASE TYPE-1 SUBUNIT ALPHA"/>
    <property type="match status" value="1"/>
</dbReference>
<evidence type="ECO:0000256" key="8">
    <source>
        <dbReference type="ARBA" id="ARBA00022842"/>
    </source>
</evidence>
<evidence type="ECO:0000256" key="3">
    <source>
        <dbReference type="ARBA" id="ARBA00012700"/>
    </source>
</evidence>
<protein>
    <recommendedName>
        <fullName evidence="9">Protein farnesyltransferase/geranylgeranyltransferase type-1 subunit alpha</fullName>
        <ecNumber evidence="4">2.5.1.58</ecNumber>
        <ecNumber evidence="3">2.5.1.59</ecNumber>
    </recommendedName>
    <alternativeName>
        <fullName evidence="12">CAAX farnesyltransferase subunit alpha</fullName>
    </alternativeName>
    <alternativeName>
        <fullName evidence="11">FTase-alpha</fullName>
    </alternativeName>
    <alternativeName>
        <fullName evidence="10">Ras proteins prenyltransferase subunit alpha</fullName>
    </alternativeName>
    <alternativeName>
        <fullName evidence="13">Type I protein geranyl-geranyltransferase subunit alpha</fullName>
    </alternativeName>
</protein>
<dbReference type="GO" id="GO:0005953">
    <property type="term" value="C:CAAX-protein geranylgeranyltransferase complex"/>
    <property type="evidence" value="ECO:0007669"/>
    <property type="project" value="TreeGrafter"/>
</dbReference>
<dbReference type="GO" id="GO:0004662">
    <property type="term" value="F:CAAX-protein geranylgeranyltransferase activity"/>
    <property type="evidence" value="ECO:0007669"/>
    <property type="project" value="UniProtKB-EC"/>
</dbReference>
<evidence type="ECO:0000313" key="14">
    <source>
        <dbReference type="EMBL" id="GMM37094.1"/>
    </source>
</evidence>
<evidence type="ECO:0000256" key="13">
    <source>
        <dbReference type="ARBA" id="ARBA00043219"/>
    </source>
</evidence>
<evidence type="ECO:0000256" key="6">
    <source>
        <dbReference type="ARBA" id="ARBA00022679"/>
    </source>
</evidence>
<keyword evidence="8" id="KW-0460">Magnesium</keyword>
<evidence type="ECO:0000256" key="11">
    <source>
        <dbReference type="ARBA" id="ARBA00042436"/>
    </source>
</evidence>
<keyword evidence="6" id="KW-0808">Transferase</keyword>
<accession>A0AAV5QRL7</accession>
<proteinExistence type="inferred from homology"/>
<keyword evidence="7" id="KW-0677">Repeat</keyword>
<evidence type="ECO:0000256" key="1">
    <source>
        <dbReference type="ARBA" id="ARBA00001946"/>
    </source>
</evidence>
<dbReference type="Pfam" id="PF01239">
    <property type="entry name" value="PPTA"/>
    <property type="match status" value="4"/>
</dbReference>
<evidence type="ECO:0000313" key="15">
    <source>
        <dbReference type="Proteomes" id="UP001360560"/>
    </source>
</evidence>
<dbReference type="PROSITE" id="PS51147">
    <property type="entry name" value="PFTA"/>
    <property type="match status" value="4"/>
</dbReference>
<dbReference type="InterPro" id="IPR002088">
    <property type="entry name" value="Prenyl_trans_a"/>
</dbReference>
<dbReference type="GO" id="GO:0004660">
    <property type="term" value="F:protein farnesyltransferase activity"/>
    <property type="evidence" value="ECO:0007669"/>
    <property type="project" value="UniProtKB-EC"/>
</dbReference>
<evidence type="ECO:0000256" key="4">
    <source>
        <dbReference type="ARBA" id="ARBA00012702"/>
    </source>
</evidence>
<comment type="similarity">
    <text evidence="2">Belongs to the protein prenyltransferase subunit alpha family.</text>
</comment>
<gene>
    <name evidence="14" type="ORF">DASC09_044190</name>
</gene>
<name>A0AAV5QRL7_9ASCO</name>
<keyword evidence="15" id="KW-1185">Reference proteome</keyword>
<evidence type="ECO:0000256" key="7">
    <source>
        <dbReference type="ARBA" id="ARBA00022737"/>
    </source>
</evidence>
<dbReference type="AlphaFoldDB" id="A0AAV5QRL7"/>
<organism evidence="14 15">
    <name type="scientific">Saccharomycopsis crataegensis</name>
    <dbReference type="NCBI Taxonomy" id="43959"/>
    <lineage>
        <taxon>Eukaryota</taxon>
        <taxon>Fungi</taxon>
        <taxon>Dikarya</taxon>
        <taxon>Ascomycota</taxon>
        <taxon>Saccharomycotina</taxon>
        <taxon>Saccharomycetes</taxon>
        <taxon>Saccharomycopsidaceae</taxon>
        <taxon>Saccharomycopsis</taxon>
    </lineage>
</organism>
<evidence type="ECO:0000256" key="5">
    <source>
        <dbReference type="ARBA" id="ARBA00022602"/>
    </source>
</evidence>
<keyword evidence="5" id="KW-0637">Prenyltransferase</keyword>
<evidence type="ECO:0000256" key="10">
    <source>
        <dbReference type="ARBA" id="ARBA00041392"/>
    </source>
</evidence>
<dbReference type="SUPFAM" id="SSF48439">
    <property type="entry name" value="Protein prenylyltransferase"/>
    <property type="match status" value="1"/>
</dbReference>
<dbReference type="GeneID" id="90075069"/>
<evidence type="ECO:0000256" key="12">
    <source>
        <dbReference type="ARBA" id="ARBA00043086"/>
    </source>
</evidence>
<comment type="cofactor">
    <cofactor evidence="1">
        <name>Mg(2+)</name>
        <dbReference type="ChEBI" id="CHEBI:18420"/>
    </cofactor>
</comment>
<dbReference type="RefSeq" id="XP_064854090.1">
    <property type="nucleotide sequence ID" value="XM_064998018.1"/>
</dbReference>
<dbReference type="EC" id="2.5.1.58" evidence="4"/>
<dbReference type="EMBL" id="BTFZ01000011">
    <property type="protein sequence ID" value="GMM37094.1"/>
    <property type="molecule type" value="Genomic_DNA"/>
</dbReference>
<dbReference type="GO" id="GO:0005965">
    <property type="term" value="C:protein farnesyltransferase complex"/>
    <property type="evidence" value="ECO:0007669"/>
    <property type="project" value="TreeGrafter"/>
</dbReference>
<sequence length="331" mass="38737">MSDASKTMEDFSYDDVTPMPFNEPKGSLCRIAYSAEYTTVMGIIRAFLSVKEYSERALAATAAAIELNPAHYTVWSYRYDIIKNISESLESDTKRQQYIDEELEYNESVAINYPKNYQIWNYRELLIKLHPNPTPKKEFPLLEAIIIEDNKNYHTWAYRTWLVSYFNLFDEESEINFVNILLAKDIRNNSAWNFRFFLKFNNNNRKLTEEEIEKEISHVKNSISHAPQNSSSWNYLTGIYDRTGKDISELEEFCLEFGSIDDILIEDLRTNDGEDNSDDVEVIVKSVYAVELLSNIYAKEKKAKSLKALEILTEIDPIRENYWSYKRSLLA</sequence>
<dbReference type="Gene3D" id="1.25.40.120">
    <property type="entry name" value="Protein prenylyltransferase"/>
    <property type="match status" value="1"/>
</dbReference>
<comment type="caution">
    <text evidence="14">The sequence shown here is derived from an EMBL/GenBank/DDBJ whole genome shotgun (WGS) entry which is preliminary data.</text>
</comment>
<dbReference type="EC" id="2.5.1.59" evidence="3"/>
<dbReference type="Proteomes" id="UP001360560">
    <property type="component" value="Unassembled WGS sequence"/>
</dbReference>
<evidence type="ECO:0000256" key="2">
    <source>
        <dbReference type="ARBA" id="ARBA00006734"/>
    </source>
</evidence>
<reference evidence="14 15" key="1">
    <citation type="journal article" date="2023" name="Elife">
        <title>Identification of key yeast species and microbe-microbe interactions impacting larval growth of Drosophila in the wild.</title>
        <authorList>
            <person name="Mure A."/>
            <person name="Sugiura Y."/>
            <person name="Maeda R."/>
            <person name="Honda K."/>
            <person name="Sakurai N."/>
            <person name="Takahashi Y."/>
            <person name="Watada M."/>
            <person name="Katoh T."/>
            <person name="Gotoh A."/>
            <person name="Gotoh Y."/>
            <person name="Taniguchi I."/>
            <person name="Nakamura K."/>
            <person name="Hayashi T."/>
            <person name="Katayama T."/>
            <person name="Uemura T."/>
            <person name="Hattori Y."/>
        </authorList>
    </citation>
    <scope>NUCLEOTIDE SEQUENCE [LARGE SCALE GENOMIC DNA]</scope>
    <source>
        <strain evidence="14 15">SC-9</strain>
    </source>
</reference>
<evidence type="ECO:0000256" key="9">
    <source>
        <dbReference type="ARBA" id="ARBA00040965"/>
    </source>
</evidence>